<dbReference type="PANTHER" id="PTHR33710">
    <property type="entry name" value="BNAC02G09200D PROTEIN"/>
    <property type="match status" value="1"/>
</dbReference>
<dbReference type="EMBL" id="JABEZZ010000009">
    <property type="protein sequence ID" value="MBA0596662.1"/>
    <property type="molecule type" value="Genomic_DNA"/>
</dbReference>
<dbReference type="Gene3D" id="3.60.10.10">
    <property type="entry name" value="Endonuclease/exonuclease/phosphatase"/>
    <property type="match status" value="1"/>
</dbReference>
<evidence type="ECO:0000256" key="1">
    <source>
        <dbReference type="SAM" id="MobiDB-lite"/>
    </source>
</evidence>
<dbReference type="SUPFAM" id="SSF56219">
    <property type="entry name" value="DNase I-like"/>
    <property type="match status" value="1"/>
</dbReference>
<comment type="caution">
    <text evidence="2">The sequence shown here is derived from an EMBL/GenBank/DDBJ whole genome shotgun (WGS) entry which is preliminary data.</text>
</comment>
<dbReference type="InterPro" id="IPR036691">
    <property type="entry name" value="Endo/exonu/phosph_ase_sf"/>
</dbReference>
<proteinExistence type="predicted"/>
<reference evidence="2 3" key="1">
    <citation type="journal article" date="2019" name="Genome Biol. Evol.">
        <title>Insights into the evolution of the New World diploid cottons (Gossypium, subgenus Houzingenia) based on genome sequencing.</title>
        <authorList>
            <person name="Grover C.E."/>
            <person name="Arick M.A. 2nd"/>
            <person name="Thrash A."/>
            <person name="Conover J.L."/>
            <person name="Sanders W.S."/>
            <person name="Peterson D.G."/>
            <person name="Frelichowski J.E."/>
            <person name="Scheffler J.A."/>
            <person name="Scheffler B.E."/>
            <person name="Wendel J.F."/>
        </authorList>
    </citation>
    <scope>NUCLEOTIDE SEQUENCE [LARGE SCALE GENOMIC DNA]</scope>
    <source>
        <strain evidence="2">8</strain>
        <tissue evidence="2">Leaf</tissue>
    </source>
</reference>
<dbReference type="AlphaFoldDB" id="A0A7J8Q679"/>
<sequence>HTASVIGQQDFEESSGPAHKDHTGKEDNRKSVGLTNLNSHFNSTYGGPIESTMEISGDFLNSKNHSAVTFKENGEINNTKPFGVGDTIEREKWTHLSKGRASTRVPLIDSMSSMAKLISSQIQLEFEKGCLKSTRVDREEHKPDIIGLLETRISGSKADLIIDSLGFQHSHRVKQLVFDSTTQRLIFVVFVYGSHDSQKCKKLWRDLKGSIPNYDFPWMVIGDFNAIELLVKRKVGKSGVFERLDRAIGNYAWLASFLNYSVTHLPRLKSDHKPLLVSLRPQIHSPLGRSFCFLARRSQWNCLGESVCSWVMAHERKA</sequence>
<dbReference type="Proteomes" id="UP000593578">
    <property type="component" value="Unassembled WGS sequence"/>
</dbReference>
<evidence type="ECO:0000313" key="3">
    <source>
        <dbReference type="Proteomes" id="UP000593578"/>
    </source>
</evidence>
<feature type="region of interest" description="Disordered" evidence="1">
    <location>
        <begin position="1"/>
        <end position="35"/>
    </location>
</feature>
<gene>
    <name evidence="2" type="ORF">Gorai_013472</name>
</gene>
<name>A0A7J8Q679_GOSRA</name>
<feature type="non-terminal residue" evidence="2">
    <location>
        <position position="1"/>
    </location>
</feature>
<evidence type="ECO:0008006" key="4">
    <source>
        <dbReference type="Google" id="ProtNLM"/>
    </source>
</evidence>
<protein>
    <recommendedName>
        <fullName evidence="4">Endonuclease/exonuclease/phosphatase domain-containing protein</fullName>
    </recommendedName>
</protein>
<feature type="compositionally biased region" description="Basic and acidic residues" evidence="1">
    <location>
        <begin position="18"/>
        <end position="30"/>
    </location>
</feature>
<feature type="non-terminal residue" evidence="2">
    <location>
        <position position="318"/>
    </location>
</feature>
<dbReference type="PANTHER" id="PTHR33710:SF77">
    <property type="entry name" value="DNASE I-LIKE SUPERFAMILY PROTEIN"/>
    <property type="match status" value="1"/>
</dbReference>
<evidence type="ECO:0000313" key="2">
    <source>
        <dbReference type="EMBL" id="MBA0596662.1"/>
    </source>
</evidence>
<accession>A0A7J8Q679</accession>
<organism evidence="2 3">
    <name type="scientific">Gossypium raimondii</name>
    <name type="common">Peruvian cotton</name>
    <name type="synonym">Gossypium klotzschianum subsp. raimondii</name>
    <dbReference type="NCBI Taxonomy" id="29730"/>
    <lineage>
        <taxon>Eukaryota</taxon>
        <taxon>Viridiplantae</taxon>
        <taxon>Streptophyta</taxon>
        <taxon>Embryophyta</taxon>
        <taxon>Tracheophyta</taxon>
        <taxon>Spermatophyta</taxon>
        <taxon>Magnoliopsida</taxon>
        <taxon>eudicotyledons</taxon>
        <taxon>Gunneridae</taxon>
        <taxon>Pentapetalae</taxon>
        <taxon>rosids</taxon>
        <taxon>malvids</taxon>
        <taxon>Malvales</taxon>
        <taxon>Malvaceae</taxon>
        <taxon>Malvoideae</taxon>
        <taxon>Gossypium</taxon>
    </lineage>
</organism>